<dbReference type="HOGENOM" id="CLU_086044_1_0_1"/>
<gene>
    <name evidence="2" type="ORF">M413DRAFT_301773</name>
</gene>
<dbReference type="GO" id="GO:0009100">
    <property type="term" value="P:glycoprotein metabolic process"/>
    <property type="evidence" value="ECO:0007669"/>
    <property type="project" value="TreeGrafter"/>
</dbReference>
<name>A0A0C3CB82_HEBCY</name>
<dbReference type="PANTHER" id="PTHR13170:SF16">
    <property type="entry name" value="PROTEIN O-GLCNACASE"/>
    <property type="match status" value="1"/>
</dbReference>
<dbReference type="InterPro" id="IPR000182">
    <property type="entry name" value="GNAT_dom"/>
</dbReference>
<sequence length="211" mass="23542">MTLRVRKATSEDEASISRICLLTADAGVSATALHDFSELPGLVYAVPYVKFPTTWGFVLEDESTRDVVGYILGSIDTRAYEQYVAEHWWPALAEKYPVEKAVKPADIYYANLLRNMHTAPDSNIAFSPAHLHIDILEAYQKRGWGRRLISVAVQYLITQGLQGVWVGLDPRNEGARNFYKKLQFNAIAGAPDGNQMGLRFADFKLSSGLES</sequence>
<reference evidence="3" key="2">
    <citation type="submission" date="2015-01" db="EMBL/GenBank/DDBJ databases">
        <title>Evolutionary Origins and Diversification of the Mycorrhizal Mutualists.</title>
        <authorList>
            <consortium name="DOE Joint Genome Institute"/>
            <consortium name="Mycorrhizal Genomics Consortium"/>
            <person name="Kohler A."/>
            <person name="Kuo A."/>
            <person name="Nagy L.G."/>
            <person name="Floudas D."/>
            <person name="Copeland A."/>
            <person name="Barry K.W."/>
            <person name="Cichocki N."/>
            <person name="Veneault-Fourrey C."/>
            <person name="LaButti K."/>
            <person name="Lindquist E.A."/>
            <person name="Lipzen A."/>
            <person name="Lundell T."/>
            <person name="Morin E."/>
            <person name="Murat C."/>
            <person name="Riley R."/>
            <person name="Ohm R."/>
            <person name="Sun H."/>
            <person name="Tunlid A."/>
            <person name="Henrissat B."/>
            <person name="Grigoriev I.V."/>
            <person name="Hibbett D.S."/>
            <person name="Martin F."/>
        </authorList>
    </citation>
    <scope>NUCLEOTIDE SEQUENCE [LARGE SCALE GENOMIC DNA]</scope>
    <source>
        <strain evidence="3">h7</strain>
    </source>
</reference>
<reference evidence="2 3" key="1">
    <citation type="submission" date="2014-04" db="EMBL/GenBank/DDBJ databases">
        <authorList>
            <consortium name="DOE Joint Genome Institute"/>
            <person name="Kuo A."/>
            <person name="Gay G."/>
            <person name="Dore J."/>
            <person name="Kohler A."/>
            <person name="Nagy L.G."/>
            <person name="Floudas D."/>
            <person name="Copeland A."/>
            <person name="Barry K.W."/>
            <person name="Cichocki N."/>
            <person name="Veneault-Fourrey C."/>
            <person name="LaButti K."/>
            <person name="Lindquist E.A."/>
            <person name="Lipzen A."/>
            <person name="Lundell T."/>
            <person name="Morin E."/>
            <person name="Murat C."/>
            <person name="Sun H."/>
            <person name="Tunlid A."/>
            <person name="Henrissat B."/>
            <person name="Grigoriev I.V."/>
            <person name="Hibbett D.S."/>
            <person name="Martin F."/>
            <person name="Nordberg H.P."/>
            <person name="Cantor M.N."/>
            <person name="Hua S.X."/>
        </authorList>
    </citation>
    <scope>NUCLEOTIDE SEQUENCE [LARGE SCALE GENOMIC DNA]</scope>
    <source>
        <strain evidence="3">h7</strain>
    </source>
</reference>
<proteinExistence type="predicted"/>
<accession>A0A0C3CB82</accession>
<dbReference type="Proteomes" id="UP000053424">
    <property type="component" value="Unassembled WGS sequence"/>
</dbReference>
<dbReference type="PROSITE" id="PS51186">
    <property type="entry name" value="GNAT"/>
    <property type="match status" value="1"/>
</dbReference>
<dbReference type="EMBL" id="KN831771">
    <property type="protein sequence ID" value="KIM46055.1"/>
    <property type="molecule type" value="Genomic_DNA"/>
</dbReference>
<dbReference type="AlphaFoldDB" id="A0A0C3CB82"/>
<dbReference type="Pfam" id="PF00583">
    <property type="entry name" value="Acetyltransf_1"/>
    <property type="match status" value="1"/>
</dbReference>
<dbReference type="GO" id="GO:0016231">
    <property type="term" value="F:beta-N-acetylglucosaminidase activity"/>
    <property type="evidence" value="ECO:0007669"/>
    <property type="project" value="TreeGrafter"/>
</dbReference>
<dbReference type="GO" id="GO:0016747">
    <property type="term" value="F:acyltransferase activity, transferring groups other than amino-acyl groups"/>
    <property type="evidence" value="ECO:0007669"/>
    <property type="project" value="InterPro"/>
</dbReference>
<evidence type="ECO:0000259" key="1">
    <source>
        <dbReference type="PROSITE" id="PS51186"/>
    </source>
</evidence>
<keyword evidence="3" id="KW-1185">Reference proteome</keyword>
<dbReference type="PANTHER" id="PTHR13170">
    <property type="entry name" value="O-GLCNACASE"/>
    <property type="match status" value="1"/>
</dbReference>
<dbReference type="STRING" id="686832.A0A0C3CB82"/>
<dbReference type="OrthoDB" id="9975416at2759"/>
<organism evidence="2 3">
    <name type="scientific">Hebeloma cylindrosporum</name>
    <dbReference type="NCBI Taxonomy" id="76867"/>
    <lineage>
        <taxon>Eukaryota</taxon>
        <taxon>Fungi</taxon>
        <taxon>Dikarya</taxon>
        <taxon>Basidiomycota</taxon>
        <taxon>Agaricomycotina</taxon>
        <taxon>Agaricomycetes</taxon>
        <taxon>Agaricomycetidae</taxon>
        <taxon>Agaricales</taxon>
        <taxon>Agaricineae</taxon>
        <taxon>Hymenogastraceae</taxon>
        <taxon>Hebeloma</taxon>
    </lineage>
</organism>
<dbReference type="InterPro" id="IPR051822">
    <property type="entry name" value="Glycosyl_Hydrolase_84"/>
</dbReference>
<dbReference type="SUPFAM" id="SSF55729">
    <property type="entry name" value="Acyl-CoA N-acyltransferases (Nat)"/>
    <property type="match status" value="1"/>
</dbReference>
<dbReference type="Gene3D" id="3.40.630.30">
    <property type="match status" value="1"/>
</dbReference>
<evidence type="ECO:0000313" key="2">
    <source>
        <dbReference type="EMBL" id="KIM46055.1"/>
    </source>
</evidence>
<dbReference type="InterPro" id="IPR016181">
    <property type="entry name" value="Acyl_CoA_acyltransferase"/>
</dbReference>
<protein>
    <recommendedName>
        <fullName evidence="1">N-acetyltransferase domain-containing protein</fullName>
    </recommendedName>
</protein>
<feature type="domain" description="N-acetyltransferase" evidence="1">
    <location>
        <begin position="3"/>
        <end position="210"/>
    </location>
</feature>
<evidence type="ECO:0000313" key="3">
    <source>
        <dbReference type="Proteomes" id="UP000053424"/>
    </source>
</evidence>